<dbReference type="Proteomes" id="UP000570474">
    <property type="component" value="Unassembled WGS sequence"/>
</dbReference>
<dbReference type="InterPro" id="IPR035948">
    <property type="entry name" value="YwqG-like_sf"/>
</dbReference>
<dbReference type="AlphaFoldDB" id="A0A847S0V4"/>
<evidence type="ECO:0000313" key="2">
    <source>
        <dbReference type="Proteomes" id="UP000570474"/>
    </source>
</evidence>
<dbReference type="PANTHER" id="PTHR36436">
    <property type="entry name" value="SLL5081 PROTEIN"/>
    <property type="match status" value="1"/>
</dbReference>
<protein>
    <submittedName>
        <fullName evidence="1">DUF1963 domain-containing protein</fullName>
    </submittedName>
</protein>
<dbReference type="InterPro" id="IPR015315">
    <property type="entry name" value="DUF1963"/>
</dbReference>
<dbReference type="SUPFAM" id="SSF103032">
    <property type="entry name" value="Hypothetical protein YwqG"/>
    <property type="match status" value="1"/>
</dbReference>
<sequence>MTIEQYKELIHEFELSEVSDYLLSAARPIINLTLAEKEDYQLIGNSRVAGEPDLPPGFEWPLTDDGEPMSFIAQLDLESVYPQDTQQLLPSTGILYFFMGDMQQARNIAHKVIYVADKTGLQRTAPPRTTVLEKEERYTGYRLSAAASIMPPNYAYVDYDQLSEDEMDALDDLCMHLTEGAGRIGGYADGQHGDHNIEAAMYLEAGKPYDYFPRNARATLLQHFNGNQQAVEEAIDDMMLLLQIDSDMKVGFCWWDAGCIQFMMPKKALRARAFDRTYLTLYSS</sequence>
<comment type="caution">
    <text evidence="1">The sequence shown here is derived from an EMBL/GenBank/DDBJ whole genome shotgun (WGS) entry which is preliminary data.</text>
</comment>
<dbReference type="RefSeq" id="WP_168874980.1">
    <property type="nucleotide sequence ID" value="NZ_JABAIA010000004.1"/>
</dbReference>
<proteinExistence type="predicted"/>
<gene>
    <name evidence="1" type="ORF">HGH92_32380</name>
</gene>
<name>A0A847S0V4_9BACT</name>
<dbReference type="PANTHER" id="PTHR36436:SF6">
    <property type="entry name" value="SLL5081 PROTEIN"/>
    <property type="match status" value="1"/>
</dbReference>
<dbReference type="Pfam" id="PF09234">
    <property type="entry name" value="DUF1963"/>
    <property type="match status" value="1"/>
</dbReference>
<dbReference type="Gene3D" id="2.30.320.10">
    <property type="entry name" value="YwqG-like"/>
    <property type="match status" value="1"/>
</dbReference>
<accession>A0A847S0V4</accession>
<dbReference type="EMBL" id="JABAIA010000004">
    <property type="protein sequence ID" value="NLR69042.1"/>
    <property type="molecule type" value="Genomic_DNA"/>
</dbReference>
<reference evidence="1 2" key="1">
    <citation type="submission" date="2020-04" db="EMBL/GenBank/DDBJ databases">
        <authorList>
            <person name="Yin C."/>
        </authorList>
    </citation>
    <scope>NUCLEOTIDE SEQUENCE [LARGE SCALE GENOMIC DNA]</scope>
    <source>
        <strain evidence="1 2">Ae27</strain>
    </source>
</reference>
<evidence type="ECO:0000313" key="1">
    <source>
        <dbReference type="EMBL" id="NLR69042.1"/>
    </source>
</evidence>
<organism evidence="1 2">
    <name type="scientific">Chitinophaga varians</name>
    <dbReference type="NCBI Taxonomy" id="2202339"/>
    <lineage>
        <taxon>Bacteria</taxon>
        <taxon>Pseudomonadati</taxon>
        <taxon>Bacteroidota</taxon>
        <taxon>Chitinophagia</taxon>
        <taxon>Chitinophagales</taxon>
        <taxon>Chitinophagaceae</taxon>
        <taxon>Chitinophaga</taxon>
    </lineage>
</organism>
<keyword evidence="2" id="KW-1185">Reference proteome</keyword>